<organism evidence="1 2">
    <name type="scientific">Peronosclerospora sorghi</name>
    <dbReference type="NCBI Taxonomy" id="230839"/>
    <lineage>
        <taxon>Eukaryota</taxon>
        <taxon>Sar</taxon>
        <taxon>Stramenopiles</taxon>
        <taxon>Oomycota</taxon>
        <taxon>Peronosporomycetes</taxon>
        <taxon>Peronosporales</taxon>
        <taxon>Peronosporaceae</taxon>
        <taxon>Peronosclerospora</taxon>
    </lineage>
</organism>
<comment type="caution">
    <text evidence="1">The sequence shown here is derived from an EMBL/GenBank/DDBJ whole genome shotgun (WGS) entry which is preliminary data.</text>
</comment>
<evidence type="ECO:0000313" key="1">
    <source>
        <dbReference type="EMBL" id="KAI9914891.1"/>
    </source>
</evidence>
<name>A0ACC0W987_9STRA</name>
<dbReference type="EMBL" id="CM047582">
    <property type="protein sequence ID" value="KAI9914891.1"/>
    <property type="molecule type" value="Genomic_DNA"/>
</dbReference>
<evidence type="ECO:0000313" key="2">
    <source>
        <dbReference type="Proteomes" id="UP001163321"/>
    </source>
</evidence>
<sequence length="149" mass="17137">MLHNHFANNKPEFKRAFTTSNLSFSHDTGRVVIRVKDLNELKDSSGQLSPAEFLRDVSYRSVLKKIRSDEVLMWSRNLQGGNTPTHLLSRYSVIPKDAWDYTFGKFLEDLFYGKAMEIAGRVVSVHVKPLEPVDHVSLQTALWQDHIDH</sequence>
<dbReference type="Proteomes" id="UP001163321">
    <property type="component" value="Chromosome 3"/>
</dbReference>
<proteinExistence type="predicted"/>
<reference evidence="1 2" key="1">
    <citation type="journal article" date="2022" name="bioRxiv">
        <title>The genome of the oomycete Peronosclerospora sorghi, a cosmopolitan pathogen of maize and sorghum, is inflated with dispersed pseudogenes.</title>
        <authorList>
            <person name="Fletcher K."/>
            <person name="Martin F."/>
            <person name="Isakeit T."/>
            <person name="Cavanaugh K."/>
            <person name="Magill C."/>
            <person name="Michelmore R."/>
        </authorList>
    </citation>
    <scope>NUCLEOTIDE SEQUENCE [LARGE SCALE GENOMIC DNA]</scope>
    <source>
        <strain evidence="1">P6</strain>
    </source>
</reference>
<accession>A0ACC0W987</accession>
<keyword evidence="2" id="KW-1185">Reference proteome</keyword>
<gene>
    <name evidence="1" type="ORF">PsorP6_006833</name>
</gene>
<protein>
    <submittedName>
        <fullName evidence="1">Uncharacterized protein</fullName>
    </submittedName>
</protein>